<feature type="compositionally biased region" description="Acidic residues" evidence="5">
    <location>
        <begin position="1"/>
        <end position="21"/>
    </location>
</feature>
<dbReference type="InterPro" id="IPR052431">
    <property type="entry name" value="SKI2_subfamily_helicases"/>
</dbReference>
<dbReference type="PANTHER" id="PTHR44533">
    <property type="entry name" value="DEAD/H RNA HELICASE, PUTATIVE-RELATED"/>
    <property type="match status" value="1"/>
</dbReference>
<dbReference type="InterPro" id="IPR001650">
    <property type="entry name" value="Helicase_C-like"/>
</dbReference>
<name>A0ABM4CKT1_HYDVU</name>
<dbReference type="GO" id="GO:0004386">
    <property type="term" value="F:helicase activity"/>
    <property type="evidence" value="ECO:0007669"/>
    <property type="project" value="UniProtKB-KW"/>
</dbReference>
<dbReference type="Pfam" id="PF26076">
    <property type="entry name" value="WHD_DDX60"/>
    <property type="match status" value="1"/>
</dbReference>
<dbReference type="RefSeq" id="XP_065662382.1">
    <property type="nucleotide sequence ID" value="XM_065806310.1"/>
</dbReference>
<gene>
    <name evidence="9" type="primary">LOC100215577</name>
</gene>
<dbReference type="InterPro" id="IPR011545">
    <property type="entry name" value="DEAD/DEAH_box_helicase_dom"/>
</dbReference>
<evidence type="ECO:0000256" key="4">
    <source>
        <dbReference type="ARBA" id="ARBA00022840"/>
    </source>
</evidence>
<reference evidence="9" key="1">
    <citation type="submission" date="2025-08" db="UniProtKB">
        <authorList>
            <consortium name="RefSeq"/>
        </authorList>
    </citation>
    <scope>IDENTIFICATION</scope>
</reference>
<keyword evidence="1" id="KW-0547">Nucleotide-binding</keyword>
<dbReference type="PANTHER" id="PTHR44533:SF4">
    <property type="entry name" value="DEAD_H RNA HELICASE, PUTATIVE-RELATED"/>
    <property type="match status" value="1"/>
</dbReference>
<feature type="region of interest" description="Disordered" evidence="5">
    <location>
        <begin position="1"/>
        <end position="55"/>
    </location>
</feature>
<proteinExistence type="predicted"/>
<feature type="compositionally biased region" description="Acidic residues" evidence="5">
    <location>
        <begin position="30"/>
        <end position="41"/>
    </location>
</feature>
<dbReference type="Pfam" id="PF23002">
    <property type="entry name" value="PIN-like_DDX60"/>
    <property type="match status" value="1"/>
</dbReference>
<dbReference type="InterPro" id="IPR055124">
    <property type="entry name" value="PIN-like_DDX60"/>
</dbReference>
<feature type="compositionally biased region" description="Basic and acidic residues" evidence="5">
    <location>
        <begin position="42"/>
        <end position="51"/>
    </location>
</feature>
<dbReference type="GeneID" id="100215577"/>
<feature type="domain" description="Helicase C-terminal" evidence="7">
    <location>
        <begin position="1214"/>
        <end position="1373"/>
    </location>
</feature>
<dbReference type="InterPro" id="IPR014001">
    <property type="entry name" value="Helicase_ATP-bd"/>
</dbReference>
<dbReference type="Proteomes" id="UP001652625">
    <property type="component" value="Chromosome 09"/>
</dbReference>
<evidence type="ECO:0000259" key="7">
    <source>
        <dbReference type="PROSITE" id="PS51194"/>
    </source>
</evidence>
<dbReference type="PROSITE" id="PS51194">
    <property type="entry name" value="HELICASE_CTER"/>
    <property type="match status" value="1"/>
</dbReference>
<evidence type="ECO:0000313" key="8">
    <source>
        <dbReference type="Proteomes" id="UP001652625"/>
    </source>
</evidence>
<evidence type="ECO:0000256" key="5">
    <source>
        <dbReference type="SAM" id="MobiDB-lite"/>
    </source>
</evidence>
<organism evidence="8 9">
    <name type="scientific">Hydra vulgaris</name>
    <name type="common">Hydra</name>
    <name type="synonym">Hydra attenuata</name>
    <dbReference type="NCBI Taxonomy" id="6087"/>
    <lineage>
        <taxon>Eukaryota</taxon>
        <taxon>Metazoa</taxon>
        <taxon>Cnidaria</taxon>
        <taxon>Hydrozoa</taxon>
        <taxon>Hydroidolina</taxon>
        <taxon>Anthoathecata</taxon>
        <taxon>Aplanulata</taxon>
        <taxon>Hydridae</taxon>
        <taxon>Hydra</taxon>
    </lineage>
</organism>
<evidence type="ECO:0000256" key="1">
    <source>
        <dbReference type="ARBA" id="ARBA00022741"/>
    </source>
</evidence>
<dbReference type="InterPro" id="IPR059032">
    <property type="entry name" value="WHD_DDX60"/>
</dbReference>
<keyword evidence="4" id="KW-0067">ATP-binding</keyword>
<keyword evidence="3 9" id="KW-0347">Helicase</keyword>
<dbReference type="Gene3D" id="3.40.50.300">
    <property type="entry name" value="P-loop containing nucleotide triphosphate hydrolases"/>
    <property type="match status" value="2"/>
</dbReference>
<keyword evidence="2" id="KW-0378">Hydrolase</keyword>
<sequence length="1725" mass="199503">MDDEDEIFSETDSNDSDDEDFCFGTTNVTDSEDDSISEEDSLSSKDSDYDKQCSSTQENLNNVDIIYDKPMFVANWLQMCNLSHEFGSGIFLIDGDSLLLSTICDANLSKTHGGQTLHCVYLVERQLQTFVRRRGKFHIVFFKDSLFVNEPQNQLLREVLIFHLKEELNVTILDQFQNAWDPSFETWVQNIIPIFFLTFDVFKNCQYETLFLQLEKVLALQINVAFINDIVVGMSSLKGYHILAKNAKKNKAREIMVKNIYHAFYEKQLGFQVMLQVDVSEFYDIQSEFVAAYVFMKKHLLFQNYVDFAKLVVLYVLVKKSLPLQKRALPKVKHNVDFESLITEFLQILSKVVQERKEAGVLKKNEIVCDIWDGNLFATFCNIYCKQLNQVEVLFDTDIFINYKNIIDKFDKKCGGRLKSTLPCDFGVKHSCERNNESFSASDNNLLSLLLSLEIISTPVSGVFLIQVVPVDCKLVTLYAGNIYNQMEVLDKDDPFLAEFLPDFDEFEDIYHWHCKILIDEYEMFSVQEKKKMELMKKETSIEIKQVTKQSELKMKSKEQRREQRNHSKFFKYLQMYGESLGIKESILIVLENKNKNSKLKQQHRSSNSKEVVGKAQLIIEQNKLKKLEEQKKKDSDQWKKVADQIRELDYSEALKLIQENEKCFYTDQFKIKLEVKKLSILRKLLHNKDSNHINYHDSNHINHTINLFLIISKLFSKYWDILSLSEKRAVAKALHEAGFFNLLKLLNLESPKKPSKAESQCHVEFQLKYVGHFLSRTERSDPDPRISNFIPDTWQRKLFDAVDNNKSALIIAPTSSGKTYASYYCMEKILRSSNDDVVVYVSPTKALVNQVHAFVNSIFTKNDLPAGKTICGVFTRDYKHNVENCQILVTVPQCLEILLLSIQTYEWSQKIKYVIFDEVHCIGADADAETWEHLLCIISCPFLALSATVANPEVLHSWLQDIQNFQKENKIMIGSKRDNLSYEVELVIVKNRYSDLENYVFIPEISKDFQELGNLQSIHPICTVKLSAVIAEGIPEHISLSPRECLKLYDAMKKIKPELINLSPTDFFVDKKFLTRDEVRLYESELKKEYFGWSTKREHFEGVQRVLFESETNSKSTKMCEKDLNLNKDDYLKRTFMSLIKTLEKKSMLPVIVFCLDRFLCHSLVKTVVAYCEHREKTFIRKKNENKLTSYEKSVTKKSKDKASEKDVPKKKEISNYWLDHDFVKGASFAGKGIFMKEDLTYLYNRVSMAAPVEFMKGIRYGVAMHHAGMNNKLRTTVEILYRKKFLNIVVATSTLALGIHVPCKTVVIAGDSVYLDPLMFRQMSGRAGRRGFDMVGNVVFHGFSEAKVSHLVAGNLPELLGNFPMTVSLCLRLFMCVNGQVDKKANENTLMRMLALLKYPLLLKEYPELDIQFKHFFLFSVQFLIREGLLKSDGTPLGLAGLASHLYYHEPCNFVFVSLLNSGIFHQFCNNATRHKNGLYTAQFMEDLIAVLCYFFTNTEVHPALEKKKRSTSVLILKKLPDIFITEIQKYNERVKKVYNMYLHSISNYINVTYGEDVMLPLSHIKFTSLNNSKVPEENTIESLIWKLSFNNKCCSNFVGTSSHSDENVYIPYDRISKVRNQVYTDVHEIPLMKNGSENMNYKLNSYALDFYKHGNVNAIRDENGLKSGEEFDKIKDFMLTLKSIACSFDLYAPEDDCVRQAFRQVADEFNEKVKSAFGLFGF</sequence>
<dbReference type="Pfam" id="PF00271">
    <property type="entry name" value="Helicase_C"/>
    <property type="match status" value="1"/>
</dbReference>
<dbReference type="SMART" id="SM00490">
    <property type="entry name" value="HELICc"/>
    <property type="match status" value="1"/>
</dbReference>
<dbReference type="SMART" id="SM00487">
    <property type="entry name" value="DEXDc"/>
    <property type="match status" value="1"/>
</dbReference>
<evidence type="ECO:0000259" key="6">
    <source>
        <dbReference type="PROSITE" id="PS51192"/>
    </source>
</evidence>
<dbReference type="InterPro" id="IPR027417">
    <property type="entry name" value="P-loop_NTPase"/>
</dbReference>
<dbReference type="PROSITE" id="PS51192">
    <property type="entry name" value="HELICASE_ATP_BIND_1"/>
    <property type="match status" value="1"/>
</dbReference>
<evidence type="ECO:0000256" key="3">
    <source>
        <dbReference type="ARBA" id="ARBA00022806"/>
    </source>
</evidence>
<accession>A0ABM4CKT1</accession>
<dbReference type="Pfam" id="PF00270">
    <property type="entry name" value="DEAD"/>
    <property type="match status" value="1"/>
</dbReference>
<feature type="domain" description="Helicase ATP-binding" evidence="6">
    <location>
        <begin position="800"/>
        <end position="968"/>
    </location>
</feature>
<dbReference type="SUPFAM" id="SSF52540">
    <property type="entry name" value="P-loop containing nucleoside triphosphate hydrolases"/>
    <property type="match status" value="1"/>
</dbReference>
<evidence type="ECO:0000313" key="9">
    <source>
        <dbReference type="RefSeq" id="XP_065662382.1"/>
    </source>
</evidence>
<keyword evidence="8" id="KW-1185">Reference proteome</keyword>
<evidence type="ECO:0000256" key="2">
    <source>
        <dbReference type="ARBA" id="ARBA00022801"/>
    </source>
</evidence>
<protein>
    <submittedName>
        <fullName evidence="9">Probable ATP-dependent RNA helicase DDX60 isoform X2</fullName>
    </submittedName>
</protein>